<reference evidence="2" key="1">
    <citation type="submission" date="2020-05" db="EMBL/GenBank/DDBJ databases">
        <authorList>
            <person name="Brown S."/>
            <person name="Huntemann M."/>
            <person name="Clum A."/>
            <person name="Spunde A."/>
            <person name="Palaniappan K."/>
            <person name="Ritter S."/>
            <person name="Mikhailova N."/>
            <person name="Chen I.-M."/>
            <person name="Stamatis D."/>
            <person name="Reddy T."/>
            <person name="O'Malley R."/>
            <person name="Daum C."/>
            <person name="Shapiro N."/>
            <person name="Ivanova N."/>
            <person name="Kyrpides N."/>
            <person name="Woyke T."/>
        </authorList>
    </citation>
    <scope>NUCLEOTIDE SEQUENCE</scope>
    <source>
        <strain evidence="2">DJ080</strain>
    </source>
</reference>
<accession>A0AAX0B8I8</accession>
<dbReference type="InterPro" id="IPR045584">
    <property type="entry name" value="Pilin-like"/>
</dbReference>
<keyword evidence="1" id="KW-0812">Transmembrane</keyword>
<evidence type="ECO:0000313" key="2">
    <source>
        <dbReference type="EMBL" id="NRT91528.1"/>
    </source>
</evidence>
<dbReference type="RefSeq" id="WP_077845275.1">
    <property type="nucleotide sequence ID" value="NZ_CP107022.1"/>
</dbReference>
<dbReference type="NCBIfam" id="TIGR02532">
    <property type="entry name" value="IV_pilin_GFxxxE"/>
    <property type="match status" value="1"/>
</dbReference>
<evidence type="ECO:0000256" key="1">
    <source>
        <dbReference type="SAM" id="Phobius"/>
    </source>
</evidence>
<protein>
    <submittedName>
        <fullName evidence="2">Type IV pilus assembly protein PilA</fullName>
    </submittedName>
</protein>
<dbReference type="PANTHER" id="PTHR30093">
    <property type="entry name" value="GENERAL SECRETION PATHWAY PROTEIN G"/>
    <property type="match status" value="1"/>
</dbReference>
<dbReference type="Proteomes" id="UP001193748">
    <property type="component" value="Unassembled WGS sequence"/>
</dbReference>
<name>A0AAX0B8I8_CLOBE</name>
<proteinExistence type="predicted"/>
<sequence>MNQLLLKKSNEISKRKKKGFTLVELIIVIAIIAILAAIAIPKFGAIKENSNKQSDIANAKNISLAVARAIAEDKVDYSTAISKESLNDVGGADIQNELDGIKSTTTLKTTAHKDDTFTVSVSTTGAITVYAGDDEVYPEAAAAFSTK</sequence>
<comment type="caution">
    <text evidence="2">The sequence shown here is derived from an EMBL/GenBank/DDBJ whole genome shotgun (WGS) entry which is preliminary data.</text>
</comment>
<dbReference type="Pfam" id="PF07963">
    <property type="entry name" value="N_methyl"/>
    <property type="match status" value="1"/>
</dbReference>
<dbReference type="Gene3D" id="3.30.700.10">
    <property type="entry name" value="Glycoprotein, Type 4 Pilin"/>
    <property type="match status" value="1"/>
</dbReference>
<keyword evidence="1" id="KW-1133">Transmembrane helix</keyword>
<dbReference type="EMBL" id="JABSWW010000001">
    <property type="protein sequence ID" value="NRT91528.1"/>
    <property type="molecule type" value="Genomic_DNA"/>
</dbReference>
<reference evidence="2" key="2">
    <citation type="journal article" date="2022" name="Nat. Biotechnol.">
        <title>Carbon-negative production of acetone and isopropanol by gas fermentation at industrial pilot scale.</title>
        <authorList>
            <person name="Liew F.E."/>
            <person name="Nogle R."/>
            <person name="Abdalla T."/>
            <person name="Rasor B.J."/>
            <person name="Canter C."/>
            <person name="Jensen R.O."/>
            <person name="Wang L."/>
            <person name="Strutz J."/>
            <person name="Chirania P."/>
            <person name="De Tissera S."/>
            <person name="Mueller A.P."/>
            <person name="Ruan Z."/>
            <person name="Gao A."/>
            <person name="Tran L."/>
            <person name="Engle N.L."/>
            <person name="Bromley J.C."/>
            <person name="Daniell J."/>
            <person name="Conrado R."/>
            <person name="Tschaplinski T.J."/>
            <person name="Giannone R.J."/>
            <person name="Hettich R.L."/>
            <person name="Karim A.S."/>
            <person name="Simpson S.D."/>
            <person name="Brown S.D."/>
            <person name="Leang C."/>
            <person name="Jewett M.C."/>
            <person name="Kopke M."/>
        </authorList>
    </citation>
    <scope>NUCLEOTIDE SEQUENCE</scope>
    <source>
        <strain evidence="2">DJ080</strain>
    </source>
</reference>
<feature type="transmembrane region" description="Helical" evidence="1">
    <location>
        <begin position="20"/>
        <end position="40"/>
    </location>
</feature>
<organism evidence="2 3">
    <name type="scientific">Clostridium beijerinckii</name>
    <name type="common">Clostridium MP</name>
    <dbReference type="NCBI Taxonomy" id="1520"/>
    <lineage>
        <taxon>Bacteria</taxon>
        <taxon>Bacillati</taxon>
        <taxon>Bacillota</taxon>
        <taxon>Clostridia</taxon>
        <taxon>Eubacteriales</taxon>
        <taxon>Clostridiaceae</taxon>
        <taxon>Clostridium</taxon>
    </lineage>
</organism>
<dbReference type="PROSITE" id="PS00409">
    <property type="entry name" value="PROKAR_NTER_METHYL"/>
    <property type="match status" value="1"/>
</dbReference>
<dbReference type="SUPFAM" id="SSF54523">
    <property type="entry name" value="Pili subunits"/>
    <property type="match status" value="1"/>
</dbReference>
<gene>
    <name evidence="2" type="ORF">B0H41_005207</name>
</gene>
<dbReference type="InterPro" id="IPR012902">
    <property type="entry name" value="N_methyl_site"/>
</dbReference>
<dbReference type="AlphaFoldDB" id="A0AAX0B8I8"/>
<evidence type="ECO:0000313" key="3">
    <source>
        <dbReference type="Proteomes" id="UP001193748"/>
    </source>
</evidence>
<keyword evidence="1" id="KW-0472">Membrane</keyword>